<proteinExistence type="predicted"/>
<evidence type="ECO:0000259" key="2">
    <source>
        <dbReference type="PROSITE" id="PS50020"/>
    </source>
</evidence>
<dbReference type="Proteomes" id="UP000249619">
    <property type="component" value="Unassembled WGS sequence"/>
</dbReference>
<dbReference type="EMBL" id="QGDH01000170">
    <property type="protein sequence ID" value="RAR03782.1"/>
    <property type="molecule type" value="Genomic_DNA"/>
</dbReference>
<evidence type="ECO:0000256" key="1">
    <source>
        <dbReference type="SAM" id="SignalP"/>
    </source>
</evidence>
<accession>A0A364MUF7</accession>
<evidence type="ECO:0000313" key="3">
    <source>
        <dbReference type="EMBL" id="RAR03782.1"/>
    </source>
</evidence>
<dbReference type="STRING" id="183478.A0A364MUF7"/>
<evidence type="ECO:0000313" key="4">
    <source>
        <dbReference type="Proteomes" id="UP000249619"/>
    </source>
</evidence>
<gene>
    <name evidence="3" type="ORF">DDE83_008081</name>
</gene>
<dbReference type="PANTHER" id="PTHR24148:SF64">
    <property type="entry name" value="HETEROKARYON INCOMPATIBILITY DOMAIN-CONTAINING PROTEIN"/>
    <property type="match status" value="1"/>
</dbReference>
<comment type="caution">
    <text evidence="3">The sequence shown here is derived from an EMBL/GenBank/DDBJ whole genome shotgun (WGS) entry which is preliminary data.</text>
</comment>
<keyword evidence="4" id="KW-1185">Reference proteome</keyword>
<dbReference type="InterPro" id="IPR010730">
    <property type="entry name" value="HET"/>
</dbReference>
<organism evidence="3 4">
    <name type="scientific">Stemphylium lycopersici</name>
    <name type="common">Tomato gray leaf spot disease fungus</name>
    <name type="synonym">Thyrospora lycopersici</name>
    <dbReference type="NCBI Taxonomy" id="183478"/>
    <lineage>
        <taxon>Eukaryota</taxon>
        <taxon>Fungi</taxon>
        <taxon>Dikarya</taxon>
        <taxon>Ascomycota</taxon>
        <taxon>Pezizomycotina</taxon>
        <taxon>Dothideomycetes</taxon>
        <taxon>Pleosporomycetidae</taxon>
        <taxon>Pleosporales</taxon>
        <taxon>Pleosporineae</taxon>
        <taxon>Pleosporaceae</taxon>
        <taxon>Stemphylium</taxon>
    </lineage>
</organism>
<dbReference type="AlphaFoldDB" id="A0A364MUF7"/>
<dbReference type="InterPro" id="IPR001202">
    <property type="entry name" value="WW_dom"/>
</dbReference>
<dbReference type="PANTHER" id="PTHR24148">
    <property type="entry name" value="ANKYRIN REPEAT DOMAIN-CONTAINING PROTEIN 39 HOMOLOG-RELATED"/>
    <property type="match status" value="1"/>
</dbReference>
<protein>
    <submittedName>
        <fullName evidence="3">HET-domain-containing protein</fullName>
    </submittedName>
</protein>
<dbReference type="InterPro" id="IPR052895">
    <property type="entry name" value="HetReg/Transcr_Mod"/>
</dbReference>
<feature type="signal peptide" evidence="1">
    <location>
        <begin position="1"/>
        <end position="17"/>
    </location>
</feature>
<reference evidence="4" key="1">
    <citation type="submission" date="2018-05" db="EMBL/GenBank/DDBJ databases">
        <title>Draft genome sequence of Stemphylium lycopersici strain CIDEFI 213.</title>
        <authorList>
            <person name="Medina R."/>
            <person name="Franco M.E.E."/>
            <person name="Lucentini C.G."/>
            <person name="Saparrat M.C.N."/>
            <person name="Balatti P.A."/>
        </authorList>
    </citation>
    <scope>NUCLEOTIDE SEQUENCE [LARGE SCALE GENOMIC DNA]</scope>
    <source>
        <strain evidence="4">CIDEFI 213</strain>
    </source>
</reference>
<dbReference type="Pfam" id="PF26639">
    <property type="entry name" value="Het-6_barrel"/>
    <property type="match status" value="1"/>
</dbReference>
<dbReference type="Pfam" id="PF06985">
    <property type="entry name" value="HET"/>
    <property type="match status" value="1"/>
</dbReference>
<feature type="domain" description="WW" evidence="2">
    <location>
        <begin position="611"/>
        <end position="644"/>
    </location>
</feature>
<feature type="chain" id="PRO_5017082256" evidence="1">
    <location>
        <begin position="18"/>
        <end position="717"/>
    </location>
</feature>
<name>A0A364MUF7_STELY</name>
<sequence length="717" mass="80627">MRTTILALLSLAALAIAAPEPVQRRQLPPFCSSASQCAGWWYTPALRILDPPGNAIRLLNLLPGKFSDDVYLSIIHERLQDEPRTPYECLSYTWGSATQAHEKLYIWQKHTTANGEKDSLQYLNVRANLMTALRYLRLRDAPRVLWIDAVCIDQTNLIEKGQEVARMGQIYNKALRVVVWLGPEDESTPLALDIIERISAGVELTWHHRGIHRTIPGSEAQVLEQRPEDSALSLEHWKALSRFLRRPWFSRLWIRQEVQLASEVRVLCGRKEVAWESLEKVSVFVEHKMDRKYIGVEEILFCRSLFRYLGSDSLTYTLHRSSLCSYFDSRDIIYANLSTSPAMAALNIAPDYSLSPAQVYKDMTLRYIAHFQSLDLFRSCDLETCPPGFSSFVPDYASPKSESHLFAMHAHAGSQQSYVAAGDGGIVTRGVNADDICKVSPVRKPLAVRTHEGDNLADIIATYRAWEPPGLMSSLYPLGGTLLDAFVLLLSNGFCKDVYYDGHLPTFTESRDTFIACVWSGGDAKSRTEPSHRAYVEELASDRRGEVMFTTEKGYLGVSPASVMAGDVVAVLVGASVPIVLRPQHTLDTARYKIVGPCYIQGLMIGEGLLGPLPPGWMAVMHETRKWCFQTTDGALRTWEDPRLWGLPAHWQAHFCDIQNKAERCEGACEIEYVRGARLADRWFLDMRSGEKRIEDPRLALEGLEEGGVVLEAFELV</sequence>
<dbReference type="PROSITE" id="PS50020">
    <property type="entry name" value="WW_DOMAIN_2"/>
    <property type="match status" value="1"/>
</dbReference>
<keyword evidence="1" id="KW-0732">Signal</keyword>